<dbReference type="EMBL" id="CACRUK010000023">
    <property type="protein sequence ID" value="VYU21494.1"/>
    <property type="molecule type" value="Genomic_DNA"/>
</dbReference>
<evidence type="ECO:0000256" key="1">
    <source>
        <dbReference type="SAM" id="Phobius"/>
    </source>
</evidence>
<accession>A0A6N3D0M4</accession>
<sequence length="211" mass="24806">MCTNEVISNTANLETCKLVISIISIITTSVFSLITIIITCYNARKQVRESERVRKQQEEQYEKTISLQREQYEREIEYSKEMTRIQKRPYLVIDGKTNCSCYGNSDHHLVIYFRNKGNGSAFKINPMIETKASNGNVIRREDAIQDPIIMVNEICETKWRFNSDKRNFEFSINIEFEDMSAQMYQQTFVLTLDESLHIMVKNYAEPELIER</sequence>
<name>A0A6N3D0M4_MEDGN</name>
<dbReference type="AlphaFoldDB" id="A0A6N3D0M4"/>
<evidence type="ECO:0000313" key="2">
    <source>
        <dbReference type="EMBL" id="VYU21494.1"/>
    </source>
</evidence>
<organism evidence="2">
    <name type="scientific">Mediterraneibacter gnavus</name>
    <name type="common">Ruminococcus gnavus</name>
    <dbReference type="NCBI Taxonomy" id="33038"/>
    <lineage>
        <taxon>Bacteria</taxon>
        <taxon>Bacillati</taxon>
        <taxon>Bacillota</taxon>
        <taxon>Clostridia</taxon>
        <taxon>Lachnospirales</taxon>
        <taxon>Lachnospiraceae</taxon>
        <taxon>Mediterraneibacter</taxon>
    </lineage>
</organism>
<protein>
    <submittedName>
        <fullName evidence="2">Uncharacterized protein</fullName>
    </submittedName>
</protein>
<reference evidence="2" key="1">
    <citation type="submission" date="2019-11" db="EMBL/GenBank/DDBJ databases">
        <authorList>
            <person name="Feng L."/>
        </authorList>
    </citation>
    <scope>NUCLEOTIDE SEQUENCE</scope>
    <source>
        <strain evidence="2">RgnavusLFYP19</strain>
    </source>
</reference>
<dbReference type="RefSeq" id="WP_156729502.1">
    <property type="nucleotide sequence ID" value="NZ_CACRUK010000023.1"/>
</dbReference>
<keyword evidence="1" id="KW-1133">Transmembrane helix</keyword>
<keyword evidence="1" id="KW-0472">Membrane</keyword>
<keyword evidence="1" id="KW-0812">Transmembrane</keyword>
<gene>
    <name evidence="2" type="ORF">RGLFYP19_00143</name>
</gene>
<feature type="transmembrane region" description="Helical" evidence="1">
    <location>
        <begin position="18"/>
        <end position="43"/>
    </location>
</feature>
<proteinExistence type="predicted"/>